<comment type="subcellular location">
    <subcellularLocation>
        <location evidence="4">Plastid</location>
        <location evidence="4">Chloroplast</location>
    </subcellularLocation>
</comment>
<dbReference type="Pfam" id="PF01209">
    <property type="entry name" value="Ubie_methyltran"/>
    <property type="match status" value="1"/>
</dbReference>
<dbReference type="Proteomes" id="UP000298652">
    <property type="component" value="Chromosome 7"/>
</dbReference>
<dbReference type="InterPro" id="IPR023576">
    <property type="entry name" value="UbiE/COQ5_MeTrFase_CS"/>
</dbReference>
<name>A0A4U6TTE0_SETVI</name>
<dbReference type="GO" id="GO:0009507">
    <property type="term" value="C:chloroplast"/>
    <property type="evidence" value="ECO:0007669"/>
    <property type="project" value="UniProtKB-SubCell"/>
</dbReference>
<evidence type="ECO:0000256" key="4">
    <source>
        <dbReference type="HAMAP-Rule" id="MF_03192"/>
    </source>
</evidence>
<accession>A0A4U6TTE0</accession>
<gene>
    <name evidence="4" type="primary">MENG</name>
    <name evidence="5" type="ORF">SEVIR_7G169400v2</name>
</gene>
<evidence type="ECO:0000256" key="2">
    <source>
        <dbReference type="ARBA" id="ARBA00022679"/>
    </source>
</evidence>
<reference evidence="5" key="1">
    <citation type="submission" date="2019-03" db="EMBL/GenBank/DDBJ databases">
        <title>WGS assembly of Setaria viridis.</title>
        <authorList>
            <person name="Huang P."/>
            <person name="Jenkins J."/>
            <person name="Grimwood J."/>
            <person name="Barry K."/>
            <person name="Healey A."/>
            <person name="Mamidi S."/>
            <person name="Sreedasyam A."/>
            <person name="Shu S."/>
            <person name="Feldman M."/>
            <person name="Wu J."/>
            <person name="Yu Y."/>
            <person name="Chen C."/>
            <person name="Johnson J."/>
            <person name="Rokhsar D."/>
            <person name="Baxter I."/>
            <person name="Schmutz J."/>
            <person name="Brutnell T."/>
            <person name="Kellogg E."/>
        </authorList>
    </citation>
    <scope>NUCLEOTIDE SEQUENCE [LARGE SCALE GENOMIC DNA]</scope>
</reference>
<dbReference type="Gramene" id="TKW05342">
    <property type="protein sequence ID" value="TKW05342"/>
    <property type="gene ID" value="SEVIR_7G169400v2"/>
</dbReference>
<dbReference type="PROSITE" id="PS01183">
    <property type="entry name" value="UBIE_1"/>
    <property type="match status" value="1"/>
</dbReference>
<dbReference type="EMBL" id="CM016558">
    <property type="protein sequence ID" value="TKW05342.1"/>
    <property type="molecule type" value="Genomic_DNA"/>
</dbReference>
<proteinExistence type="inferred from homology"/>
<evidence type="ECO:0000313" key="6">
    <source>
        <dbReference type="Proteomes" id="UP000298652"/>
    </source>
</evidence>
<dbReference type="InterPro" id="IPR029063">
    <property type="entry name" value="SAM-dependent_MTases_sf"/>
</dbReference>
<dbReference type="PANTHER" id="PTHR43591:SF24">
    <property type="entry name" value="2-METHOXY-6-POLYPRENYL-1,4-BENZOQUINOL METHYLASE, MITOCHONDRIAL"/>
    <property type="match status" value="1"/>
</dbReference>
<dbReference type="InterPro" id="IPR004033">
    <property type="entry name" value="UbiE/COQ5_MeTrFase"/>
</dbReference>
<dbReference type="EC" id="2.1.1.329" evidence="4"/>
<dbReference type="PROSITE" id="PS51608">
    <property type="entry name" value="SAM_MT_UBIE"/>
    <property type="match status" value="1"/>
</dbReference>
<evidence type="ECO:0000256" key="3">
    <source>
        <dbReference type="ARBA" id="ARBA00022691"/>
    </source>
</evidence>
<keyword evidence="4" id="KW-0150">Chloroplast</keyword>
<keyword evidence="6" id="KW-1185">Reference proteome</keyword>
<dbReference type="InterPro" id="IPR032904">
    <property type="entry name" value="MenG"/>
</dbReference>
<evidence type="ECO:0000256" key="1">
    <source>
        <dbReference type="ARBA" id="ARBA00022603"/>
    </source>
</evidence>
<dbReference type="NCBIfam" id="TIGR01934">
    <property type="entry name" value="MenG_MenH_UbiE"/>
    <property type="match status" value="1"/>
</dbReference>
<dbReference type="NCBIfam" id="NF001244">
    <property type="entry name" value="PRK00216.1-5"/>
    <property type="match status" value="1"/>
</dbReference>
<dbReference type="AlphaFoldDB" id="A0A4U6TTE0"/>
<dbReference type="HAMAP" id="MF_01982">
    <property type="entry name" value="MenG_phylloquinone_subfam"/>
    <property type="match status" value="1"/>
</dbReference>
<keyword evidence="1 4" id="KW-0489">Methyltransferase</keyword>
<keyword evidence="2 4" id="KW-0808">Transferase</keyword>
<comment type="similarity">
    <text evidence="4">Belongs to the class I-like SAM-binding methyltransferase superfamily. MenG/UbiE family.</text>
</comment>
<dbReference type="GO" id="GO:0032259">
    <property type="term" value="P:methylation"/>
    <property type="evidence" value="ECO:0007669"/>
    <property type="project" value="UniProtKB-KW"/>
</dbReference>
<dbReference type="CDD" id="cd02440">
    <property type="entry name" value="AdoMet_MTases"/>
    <property type="match status" value="1"/>
</dbReference>
<keyword evidence="4" id="KW-0934">Plastid</keyword>
<evidence type="ECO:0000313" key="5">
    <source>
        <dbReference type="EMBL" id="TKW05342.1"/>
    </source>
</evidence>
<comment type="catalytic activity">
    <reaction evidence="4">
        <text>demethylphylloquinol + S-adenosyl-L-methionine = phylloquinol + S-adenosyl-L-homocysteine + H(+)</text>
        <dbReference type="Rhea" id="RHEA:40551"/>
        <dbReference type="ChEBI" id="CHEBI:15378"/>
        <dbReference type="ChEBI" id="CHEBI:28433"/>
        <dbReference type="ChEBI" id="CHEBI:57856"/>
        <dbReference type="ChEBI" id="CHEBI:59789"/>
        <dbReference type="ChEBI" id="CHEBI:87844"/>
        <dbReference type="EC" id="2.1.1.329"/>
    </reaction>
</comment>
<dbReference type="PANTHER" id="PTHR43591">
    <property type="entry name" value="METHYLTRANSFERASE"/>
    <property type="match status" value="1"/>
</dbReference>
<dbReference type="GO" id="GO:0052624">
    <property type="term" value="F:2-phytyl-1,4-naphthoquinone methyltransferase activity"/>
    <property type="evidence" value="ECO:0007669"/>
    <property type="project" value="UniProtKB-UniRule"/>
</dbReference>
<dbReference type="Gene3D" id="3.40.50.150">
    <property type="entry name" value="Vaccinia Virus protein VP39"/>
    <property type="match status" value="1"/>
</dbReference>
<sequence>MGTVTASISISAAAAVMSRPAGRRRRRGPAVFRCSSSTAGERQALFSRIAPVYDHLNDVLSLGQHRTWKRICVSWSRAKMGDRVLDLCCGSGDLAFLLSQKVGLDGEVMAVDFSRQQLQTAADRQEQRWKLCYKNIKWIEGDALDLPFTDCYFDAVTIGYGLRNVVDKSRAMQEIFRVLKLGSRASILDFNKSSSLFTASLQSWAIDNVVVPLASGYGLTEEYKYLKSSISQYLTAGIRPVLCFNASSVRGVATTPTASVQPAAACGHVVVGGCDL</sequence>
<organism evidence="5 6">
    <name type="scientific">Setaria viridis</name>
    <name type="common">Green bristlegrass</name>
    <name type="synonym">Setaria italica subsp. viridis</name>
    <dbReference type="NCBI Taxonomy" id="4556"/>
    <lineage>
        <taxon>Eukaryota</taxon>
        <taxon>Viridiplantae</taxon>
        <taxon>Streptophyta</taxon>
        <taxon>Embryophyta</taxon>
        <taxon>Tracheophyta</taxon>
        <taxon>Spermatophyta</taxon>
        <taxon>Magnoliopsida</taxon>
        <taxon>Liliopsida</taxon>
        <taxon>Poales</taxon>
        <taxon>Poaceae</taxon>
        <taxon>PACMAD clade</taxon>
        <taxon>Panicoideae</taxon>
        <taxon>Panicodae</taxon>
        <taxon>Paniceae</taxon>
        <taxon>Cenchrinae</taxon>
        <taxon>Setaria</taxon>
    </lineage>
</organism>
<comment type="function">
    <text evidence="4">Involved in the biosynthesis of phylloquinone (vitamin K1). Methyltransferase required for the conversion of 2-phytyl-1,4-beta-naphthoquinol to phylloquinol.</text>
</comment>
<dbReference type="SUPFAM" id="SSF53335">
    <property type="entry name" value="S-adenosyl-L-methionine-dependent methyltransferases"/>
    <property type="match status" value="1"/>
</dbReference>
<keyword evidence="3 4" id="KW-0949">S-adenosyl-L-methionine</keyword>
<protein>
    <recommendedName>
        <fullName evidence="4">2-phytyl-1,4-beta-naphthoquinone methyltransferase, chloroplastic</fullName>
        <ecNumber evidence="4">2.1.1.329</ecNumber>
    </recommendedName>
    <alternativeName>
        <fullName evidence="4">Demethylphylloquinone methyltransferase</fullName>
    </alternativeName>
    <alternativeName>
        <fullName evidence="4">Menaquinone biosynthesis methyltransferase ubiE-like protein</fullName>
    </alternativeName>
</protein>
<dbReference type="GO" id="GO:0042372">
    <property type="term" value="P:phylloquinone biosynthetic process"/>
    <property type="evidence" value="ECO:0007669"/>
    <property type="project" value="UniProtKB-UniRule"/>
</dbReference>